<dbReference type="InterPro" id="IPR012338">
    <property type="entry name" value="Beta-lactam/transpept-like"/>
</dbReference>
<dbReference type="PANTHER" id="PTHR46825:SF9">
    <property type="entry name" value="BETA-LACTAMASE-RELATED DOMAIN-CONTAINING PROTEIN"/>
    <property type="match status" value="1"/>
</dbReference>
<dbReference type="InterPro" id="IPR001466">
    <property type="entry name" value="Beta-lactam-related"/>
</dbReference>
<name>A0A5D4GUL0_9SPHI</name>
<feature type="chain" id="PRO_5022724116" evidence="1">
    <location>
        <begin position="22"/>
        <end position="461"/>
    </location>
</feature>
<keyword evidence="4" id="KW-1185">Reference proteome</keyword>
<feature type="domain" description="Beta-lactamase-related" evidence="2">
    <location>
        <begin position="46"/>
        <end position="345"/>
    </location>
</feature>
<dbReference type="AlphaFoldDB" id="A0A5D4GUL0"/>
<gene>
    <name evidence="3" type="ORF">FXV77_20840</name>
</gene>
<evidence type="ECO:0000259" key="2">
    <source>
        <dbReference type="Pfam" id="PF00144"/>
    </source>
</evidence>
<dbReference type="Proteomes" id="UP000322362">
    <property type="component" value="Unassembled WGS sequence"/>
</dbReference>
<organism evidence="3 4">
    <name type="scientific">Sphingobacterium phlebotomi</name>
    <dbReference type="NCBI Taxonomy" id="2605433"/>
    <lineage>
        <taxon>Bacteria</taxon>
        <taxon>Pseudomonadati</taxon>
        <taxon>Bacteroidota</taxon>
        <taxon>Sphingobacteriia</taxon>
        <taxon>Sphingobacteriales</taxon>
        <taxon>Sphingobacteriaceae</taxon>
        <taxon>Sphingobacterium</taxon>
    </lineage>
</organism>
<accession>A0A5D4GUL0</accession>
<proteinExistence type="predicted"/>
<dbReference type="SUPFAM" id="SSF56601">
    <property type="entry name" value="beta-lactamase/transpeptidase-like"/>
    <property type="match status" value="1"/>
</dbReference>
<evidence type="ECO:0000313" key="3">
    <source>
        <dbReference type="EMBL" id="TYR31692.1"/>
    </source>
</evidence>
<dbReference type="RefSeq" id="WP_148921181.1">
    <property type="nucleotide sequence ID" value="NZ_VTAV01000024.1"/>
</dbReference>
<feature type="signal peptide" evidence="1">
    <location>
        <begin position="1"/>
        <end position="21"/>
    </location>
</feature>
<evidence type="ECO:0000313" key="4">
    <source>
        <dbReference type="Proteomes" id="UP000322362"/>
    </source>
</evidence>
<dbReference type="EMBL" id="VTAV01000024">
    <property type="protein sequence ID" value="TYR31692.1"/>
    <property type="molecule type" value="Genomic_DNA"/>
</dbReference>
<reference evidence="3 4" key="1">
    <citation type="submission" date="2019-08" db="EMBL/GenBank/DDBJ databases">
        <title>Phlebobacter frassis gen. nov. sp. nov., a new member of family Sphingobacteriaceae isolated from sand fly rearing media.</title>
        <authorList>
            <person name="Kakumanu M.L."/>
            <person name="Marayati B.F."/>
            <person name="Wada-Katsumata A."/>
            <person name="Wasserberg G."/>
            <person name="Schal C."/>
            <person name="Apperson C.S."/>
            <person name="Ponnusamy L."/>
        </authorList>
    </citation>
    <scope>NUCLEOTIDE SEQUENCE [LARGE SCALE GENOMIC DNA]</scope>
    <source>
        <strain evidence="3 4">SSI9</strain>
    </source>
</reference>
<protein>
    <submittedName>
        <fullName evidence="3">Beta-lactamase family protein</fullName>
    </submittedName>
</protein>
<sequence>MKGYIKLLFVGFLSVSQYCMAQIVDDNNIKLLKEYLTIQQKRIGFNGVVLIAKNDTILFNEAFGKSSYENNTSLTIDSKFKIASITKSFTVMLTALAVKEGKLNFEDSLAMFYPELKDSSWRKITIEQMLSHSSGIPHNEGIADYWSSTSFLPLNNQQALDEIFKMKLMFVPGTDVKYSSPGYFLLASILENTYKKSYTNLLEEKITTPLGMGETGIFNTKAIITNMSYSYHLLGDSLIVAPYRDFSLMKGSGDMYSNAHDLFKWLKSFGGNMWAKEIREQIFTSYTKGLNNNDHGYGYGWFIRPANDHHKLAYYVRGGTFGCSAISAWYPTEEMAIIILSNISTLPVNELWSDLEKIIFNQSFKLPEIKRDLKISFDQLENLKGSYISSNGDAKLLIISENENLYAKLGNNPIFQIYSDSFLGFYGKKVNVKFTFQQNTEGQIIGLVAEGRGQVLIFNKE</sequence>
<keyword evidence="1" id="KW-0732">Signal</keyword>
<dbReference type="Gene3D" id="3.40.710.10">
    <property type="entry name" value="DD-peptidase/beta-lactamase superfamily"/>
    <property type="match status" value="1"/>
</dbReference>
<dbReference type="InterPro" id="IPR050491">
    <property type="entry name" value="AmpC-like"/>
</dbReference>
<dbReference type="PANTHER" id="PTHR46825">
    <property type="entry name" value="D-ALANYL-D-ALANINE-CARBOXYPEPTIDASE/ENDOPEPTIDASE AMPH"/>
    <property type="match status" value="1"/>
</dbReference>
<comment type="caution">
    <text evidence="3">The sequence shown here is derived from an EMBL/GenBank/DDBJ whole genome shotgun (WGS) entry which is preliminary data.</text>
</comment>
<dbReference type="Pfam" id="PF00144">
    <property type="entry name" value="Beta-lactamase"/>
    <property type="match status" value="1"/>
</dbReference>
<evidence type="ECO:0000256" key="1">
    <source>
        <dbReference type="SAM" id="SignalP"/>
    </source>
</evidence>